<dbReference type="Gene3D" id="3.30.160.140">
    <property type="entry name" value="Shew3726-like"/>
    <property type="match status" value="1"/>
</dbReference>
<accession>A0AB39IW64</accession>
<sequence length="90" mass="10793">MNQAIQFPDRERWSDLDEAIIFPVLVGGFQRECIIGRDVLLARYGEAQPEQWLSLFREHRWDWEDEFERLIRNDEYDEKGAFCLGNESIN</sequence>
<protein>
    <submittedName>
        <fullName evidence="2">DUF1488 domain-containing protein</fullName>
    </submittedName>
</protein>
<dbReference type="RefSeq" id="WP_210175842.1">
    <property type="nucleotide sequence ID" value="NZ_CP162670.1"/>
</dbReference>
<evidence type="ECO:0000313" key="1">
    <source>
        <dbReference type="EMBL" id="MBP2859905.1"/>
    </source>
</evidence>
<dbReference type="SUPFAM" id="SSF160272">
    <property type="entry name" value="Shew3726-like"/>
    <property type="match status" value="1"/>
</dbReference>
<dbReference type="Proteomes" id="UP000810130">
    <property type="component" value="Unassembled WGS sequence"/>
</dbReference>
<evidence type="ECO:0000313" key="2">
    <source>
        <dbReference type="EMBL" id="XDL25049.1"/>
    </source>
</evidence>
<dbReference type="EMBL" id="JAGJWX010000046">
    <property type="protein sequence ID" value="MBP2859905.1"/>
    <property type="molecule type" value="Genomic_DNA"/>
</dbReference>
<dbReference type="InterPro" id="IPR009962">
    <property type="entry name" value="DUF1488"/>
</dbReference>
<organism evidence="2">
    <name type="scientific">Dickeya oryzae</name>
    <dbReference type="NCBI Taxonomy" id="1240404"/>
    <lineage>
        <taxon>Bacteria</taxon>
        <taxon>Pseudomonadati</taxon>
        <taxon>Pseudomonadota</taxon>
        <taxon>Gammaproteobacteria</taxon>
        <taxon>Enterobacterales</taxon>
        <taxon>Pectobacteriaceae</taxon>
        <taxon>Dickeya</taxon>
    </lineage>
</organism>
<dbReference type="Pfam" id="PF07369">
    <property type="entry name" value="DUF1488"/>
    <property type="match status" value="1"/>
</dbReference>
<reference evidence="2" key="2">
    <citation type="submission" date="2024-07" db="EMBL/GenBank/DDBJ databases">
        <authorList>
            <person name="Pedron J."/>
        </authorList>
    </citation>
    <scope>NUCLEOTIDE SEQUENCE</scope>
    <source>
        <strain evidence="2">A003-S1-M15</strain>
    </source>
</reference>
<evidence type="ECO:0000313" key="3">
    <source>
        <dbReference type="Proteomes" id="UP000810130"/>
    </source>
</evidence>
<keyword evidence="3" id="KW-1185">Reference proteome</keyword>
<dbReference type="GeneID" id="302580434"/>
<dbReference type="InterPro" id="IPR036692">
    <property type="entry name" value="Shew3726-like_sf"/>
</dbReference>
<dbReference type="AlphaFoldDB" id="A0AB39IW64"/>
<reference evidence="1 3" key="1">
    <citation type="submission" date="2021-04" db="EMBL/GenBank/DDBJ databases">
        <title>Genomic and host-range diversity within the Dickeya zeae complex, identification of D. zeae and D. oryzae members, proposal of two novel subspecies D. zeae subsp. zeae subsp. nov. and D. zeae subsp. dombae subsp. nov.</title>
        <authorList>
            <person name="Van Gijsegem F."/>
            <person name="Hugouvieux-Cotte-Pattat N."/>
        </authorList>
    </citation>
    <scope>NUCLEOTIDE SEQUENCE [LARGE SCALE GENOMIC DNA]</scope>
    <source>
        <strain evidence="1 3">FVG03</strain>
    </source>
</reference>
<name>A0AB39IW64_9GAMM</name>
<proteinExistence type="predicted"/>
<gene>
    <name evidence="1" type="ORF">J8657_20115</name>
    <name evidence="2" type="ORF">LF929_002130</name>
</gene>
<dbReference type="EMBL" id="CP162670">
    <property type="protein sequence ID" value="XDL25049.1"/>
    <property type="molecule type" value="Genomic_DNA"/>
</dbReference>